<dbReference type="InterPro" id="IPR003594">
    <property type="entry name" value="HATPase_dom"/>
</dbReference>
<evidence type="ECO:0000256" key="6">
    <source>
        <dbReference type="ARBA" id="ARBA00022777"/>
    </source>
</evidence>
<feature type="domain" description="Histidine kinase" evidence="9">
    <location>
        <begin position="133"/>
        <end position="338"/>
    </location>
</feature>
<dbReference type="SMART" id="SM00387">
    <property type="entry name" value="HATPase_c"/>
    <property type="match status" value="1"/>
</dbReference>
<dbReference type="InterPro" id="IPR003018">
    <property type="entry name" value="GAF"/>
</dbReference>
<evidence type="ECO:0000256" key="3">
    <source>
        <dbReference type="ARBA" id="ARBA00022553"/>
    </source>
</evidence>
<dbReference type="AlphaFoldDB" id="A0A1F4U384"/>
<dbReference type="PROSITE" id="PS50109">
    <property type="entry name" value="HIS_KIN"/>
    <property type="match status" value="1"/>
</dbReference>
<evidence type="ECO:0000256" key="5">
    <source>
        <dbReference type="ARBA" id="ARBA00022741"/>
    </source>
</evidence>
<dbReference type="InterPro" id="IPR004358">
    <property type="entry name" value="Sig_transdc_His_kin-like_C"/>
</dbReference>
<dbReference type="Pfam" id="PF02518">
    <property type="entry name" value="HATPase_c"/>
    <property type="match status" value="1"/>
</dbReference>
<protein>
    <recommendedName>
        <fullName evidence="2">histidine kinase</fullName>
        <ecNumber evidence="2">2.7.13.3</ecNumber>
    </recommendedName>
</protein>
<evidence type="ECO:0000256" key="1">
    <source>
        <dbReference type="ARBA" id="ARBA00000085"/>
    </source>
</evidence>
<dbReference type="SMART" id="SM00388">
    <property type="entry name" value="HisKA"/>
    <property type="match status" value="1"/>
</dbReference>
<dbReference type="InterPro" id="IPR005467">
    <property type="entry name" value="His_kinase_dom"/>
</dbReference>
<gene>
    <name evidence="10" type="ORF">A2438_06620</name>
</gene>
<name>A0A1F4U384_UNCSA</name>
<dbReference type="SUPFAM" id="SSF55781">
    <property type="entry name" value="GAF domain-like"/>
    <property type="match status" value="1"/>
</dbReference>
<dbReference type="PRINTS" id="PR00344">
    <property type="entry name" value="BCTRLSENSOR"/>
</dbReference>
<dbReference type="SUPFAM" id="SSF55874">
    <property type="entry name" value="ATPase domain of HSP90 chaperone/DNA topoisomerase II/histidine kinase"/>
    <property type="match status" value="1"/>
</dbReference>
<dbReference type="Gene3D" id="1.10.287.130">
    <property type="match status" value="1"/>
</dbReference>
<sequence>MLQSEEIVSKSSPLILYLEKTKKPVVLEELIMDLESSGSAESELQKVKEELQKMEAAVAVPLFAENRLIGFFNLGEKENGDIYDDEDIDFLNTISNQLAIAIERARLYQETLAAQKQLLQADKLASLGTVAAGMAHEIKNPLAAIKGMADGMERAFLSQDKETLADFKQVVSEEVDRIDKLVRNLLSYSKPPKPQKSPVNLNAVLENIIKLLEPELSKKNIKIRKELATLPPKELDPEQMRQVFTNLILNAMQSISSSNGEITVKSYPKGEGIAVEVSDNGAGIAEDKLKNIFDPFFTTKEKGSGLGLAITHKIIEEHRGTITVQSKEKQGTVFTVSL</sequence>
<evidence type="ECO:0000259" key="9">
    <source>
        <dbReference type="PROSITE" id="PS50109"/>
    </source>
</evidence>
<dbReference type="Gene3D" id="3.30.450.40">
    <property type="match status" value="1"/>
</dbReference>
<evidence type="ECO:0000313" key="11">
    <source>
        <dbReference type="Proteomes" id="UP000179242"/>
    </source>
</evidence>
<keyword evidence="3" id="KW-0597">Phosphoprotein</keyword>
<evidence type="ECO:0000256" key="8">
    <source>
        <dbReference type="ARBA" id="ARBA00023012"/>
    </source>
</evidence>
<evidence type="ECO:0000313" key="10">
    <source>
        <dbReference type="EMBL" id="OGC39372.1"/>
    </source>
</evidence>
<comment type="caution">
    <text evidence="10">The sequence shown here is derived from an EMBL/GenBank/DDBJ whole genome shotgun (WGS) entry which is preliminary data.</text>
</comment>
<organism evidence="10 11">
    <name type="scientific">candidate division WOR-1 bacterium RIFOXYC2_FULL_46_14</name>
    <dbReference type="NCBI Taxonomy" id="1802587"/>
    <lineage>
        <taxon>Bacteria</taxon>
        <taxon>Bacillati</taxon>
        <taxon>Saganbacteria</taxon>
    </lineage>
</organism>
<dbReference type="InterPro" id="IPR036890">
    <property type="entry name" value="HATPase_C_sf"/>
</dbReference>
<dbReference type="SUPFAM" id="SSF47384">
    <property type="entry name" value="Homodimeric domain of signal transducing histidine kinase"/>
    <property type="match status" value="1"/>
</dbReference>
<dbReference type="GO" id="GO:0005524">
    <property type="term" value="F:ATP binding"/>
    <property type="evidence" value="ECO:0007669"/>
    <property type="project" value="UniProtKB-KW"/>
</dbReference>
<dbReference type="Pfam" id="PF13185">
    <property type="entry name" value="GAF_2"/>
    <property type="match status" value="1"/>
</dbReference>
<dbReference type="GO" id="GO:0000155">
    <property type="term" value="F:phosphorelay sensor kinase activity"/>
    <property type="evidence" value="ECO:0007669"/>
    <property type="project" value="InterPro"/>
</dbReference>
<keyword evidence="4" id="KW-0808">Transferase</keyword>
<evidence type="ECO:0000256" key="4">
    <source>
        <dbReference type="ARBA" id="ARBA00022679"/>
    </source>
</evidence>
<reference evidence="10 11" key="1">
    <citation type="journal article" date="2016" name="Nat. Commun.">
        <title>Thousands of microbial genomes shed light on interconnected biogeochemical processes in an aquifer system.</title>
        <authorList>
            <person name="Anantharaman K."/>
            <person name="Brown C.T."/>
            <person name="Hug L.A."/>
            <person name="Sharon I."/>
            <person name="Castelle C.J."/>
            <person name="Probst A.J."/>
            <person name="Thomas B.C."/>
            <person name="Singh A."/>
            <person name="Wilkins M.J."/>
            <person name="Karaoz U."/>
            <person name="Brodie E.L."/>
            <person name="Williams K.H."/>
            <person name="Hubbard S.S."/>
            <person name="Banfield J.F."/>
        </authorList>
    </citation>
    <scope>NUCLEOTIDE SEQUENCE [LARGE SCALE GENOMIC DNA]</scope>
</reference>
<dbReference type="CDD" id="cd00082">
    <property type="entry name" value="HisKA"/>
    <property type="match status" value="1"/>
</dbReference>
<evidence type="ECO:0000256" key="7">
    <source>
        <dbReference type="ARBA" id="ARBA00022840"/>
    </source>
</evidence>
<dbReference type="Pfam" id="PF00512">
    <property type="entry name" value="HisKA"/>
    <property type="match status" value="1"/>
</dbReference>
<dbReference type="InterPro" id="IPR003661">
    <property type="entry name" value="HisK_dim/P_dom"/>
</dbReference>
<keyword evidence="5" id="KW-0547">Nucleotide-binding</keyword>
<evidence type="ECO:0000256" key="2">
    <source>
        <dbReference type="ARBA" id="ARBA00012438"/>
    </source>
</evidence>
<proteinExistence type="predicted"/>
<dbReference type="EC" id="2.7.13.3" evidence="2"/>
<keyword evidence="6" id="KW-0418">Kinase</keyword>
<accession>A0A1F4U384</accession>
<dbReference type="EMBL" id="MEUJ01000009">
    <property type="protein sequence ID" value="OGC39372.1"/>
    <property type="molecule type" value="Genomic_DNA"/>
</dbReference>
<keyword evidence="7" id="KW-0067">ATP-binding</keyword>
<keyword evidence="8" id="KW-0902">Two-component regulatory system</keyword>
<dbReference type="Proteomes" id="UP000179242">
    <property type="component" value="Unassembled WGS sequence"/>
</dbReference>
<dbReference type="PANTHER" id="PTHR43065">
    <property type="entry name" value="SENSOR HISTIDINE KINASE"/>
    <property type="match status" value="1"/>
</dbReference>
<dbReference type="FunFam" id="3.30.565.10:FF:000006">
    <property type="entry name" value="Sensor histidine kinase WalK"/>
    <property type="match status" value="1"/>
</dbReference>
<dbReference type="InterPro" id="IPR029016">
    <property type="entry name" value="GAF-like_dom_sf"/>
</dbReference>
<dbReference type="PANTHER" id="PTHR43065:SF10">
    <property type="entry name" value="PEROXIDE STRESS-ACTIVATED HISTIDINE KINASE MAK3"/>
    <property type="match status" value="1"/>
</dbReference>
<comment type="catalytic activity">
    <reaction evidence="1">
        <text>ATP + protein L-histidine = ADP + protein N-phospho-L-histidine.</text>
        <dbReference type="EC" id="2.7.13.3"/>
    </reaction>
</comment>
<dbReference type="InterPro" id="IPR036097">
    <property type="entry name" value="HisK_dim/P_sf"/>
</dbReference>
<dbReference type="Gene3D" id="3.30.565.10">
    <property type="entry name" value="Histidine kinase-like ATPase, C-terminal domain"/>
    <property type="match status" value="1"/>
</dbReference>